<dbReference type="InterPro" id="IPR032675">
    <property type="entry name" value="LRR_dom_sf"/>
</dbReference>
<evidence type="ECO:0000256" key="7">
    <source>
        <dbReference type="SAM" id="Phobius"/>
    </source>
</evidence>
<dbReference type="InterPro" id="IPR013783">
    <property type="entry name" value="Ig-like_fold"/>
</dbReference>
<dbReference type="SUPFAM" id="SSF52058">
    <property type="entry name" value="L domain-like"/>
    <property type="match status" value="1"/>
</dbReference>
<gene>
    <name evidence="9" type="ORF">BRAFLDRAFT_84652</name>
</gene>
<dbReference type="InParanoid" id="C3Y814"/>
<organism>
    <name type="scientific">Branchiostoma floridae</name>
    <name type="common">Florida lancelet</name>
    <name type="synonym">Amphioxus</name>
    <dbReference type="NCBI Taxonomy" id="7739"/>
    <lineage>
        <taxon>Eukaryota</taxon>
        <taxon>Metazoa</taxon>
        <taxon>Chordata</taxon>
        <taxon>Cephalochordata</taxon>
        <taxon>Leptocardii</taxon>
        <taxon>Amphioxiformes</taxon>
        <taxon>Branchiostomatidae</taxon>
        <taxon>Branchiostoma</taxon>
    </lineage>
</organism>
<dbReference type="EMBL" id="GG666490">
    <property type="protein sequence ID" value="EEN63669.1"/>
    <property type="molecule type" value="Genomic_DNA"/>
</dbReference>
<dbReference type="GO" id="GO:0016020">
    <property type="term" value="C:membrane"/>
    <property type="evidence" value="ECO:0007669"/>
    <property type="project" value="UniProtKB-SubCell"/>
</dbReference>
<dbReference type="AlphaFoldDB" id="C3Y814"/>
<dbReference type="Pfam" id="PF13855">
    <property type="entry name" value="LRR_8"/>
    <property type="match status" value="2"/>
</dbReference>
<feature type="domain" description="Ig-like" evidence="8">
    <location>
        <begin position="302"/>
        <end position="391"/>
    </location>
</feature>
<feature type="region of interest" description="Disordered" evidence="6">
    <location>
        <begin position="555"/>
        <end position="577"/>
    </location>
</feature>
<keyword evidence="7" id="KW-0812">Transmembrane</keyword>
<dbReference type="Pfam" id="PF07679">
    <property type="entry name" value="I-set"/>
    <property type="match status" value="1"/>
</dbReference>
<feature type="compositionally biased region" description="Basic residues" evidence="6">
    <location>
        <begin position="555"/>
        <end position="564"/>
    </location>
</feature>
<dbReference type="InterPro" id="IPR003599">
    <property type="entry name" value="Ig_sub"/>
</dbReference>
<dbReference type="PROSITE" id="PS50835">
    <property type="entry name" value="IG_LIKE"/>
    <property type="match status" value="1"/>
</dbReference>
<name>C3Y814_BRAFL</name>
<keyword evidence="5" id="KW-0325">Glycoprotein</keyword>
<dbReference type="InterPro" id="IPR001611">
    <property type="entry name" value="Leu-rich_rpt"/>
</dbReference>
<dbReference type="SUPFAM" id="SSF48726">
    <property type="entry name" value="Immunoglobulin"/>
    <property type="match status" value="1"/>
</dbReference>
<dbReference type="eggNOG" id="KOG0619">
    <property type="taxonomic scope" value="Eukaryota"/>
</dbReference>
<dbReference type="InterPro" id="IPR013098">
    <property type="entry name" value="Ig_I-set"/>
</dbReference>
<dbReference type="STRING" id="7739.C3Y814"/>
<dbReference type="PANTHER" id="PTHR45842">
    <property type="entry name" value="SYNAPTIC ADHESION-LIKE MOLECULE SALM"/>
    <property type="match status" value="1"/>
</dbReference>
<proteinExistence type="predicted"/>
<dbReference type="SMART" id="SM00013">
    <property type="entry name" value="LRRNT"/>
    <property type="match status" value="1"/>
</dbReference>
<dbReference type="InterPro" id="IPR003598">
    <property type="entry name" value="Ig_sub2"/>
</dbReference>
<dbReference type="InterPro" id="IPR000483">
    <property type="entry name" value="Cys-rich_flank_reg_C"/>
</dbReference>
<dbReference type="Gene3D" id="2.60.40.10">
    <property type="entry name" value="Immunoglobulins"/>
    <property type="match status" value="1"/>
</dbReference>
<protein>
    <recommendedName>
        <fullName evidence="8">Ig-like domain-containing protein</fullName>
    </recommendedName>
</protein>
<dbReference type="Gene3D" id="3.80.10.10">
    <property type="entry name" value="Ribonuclease Inhibitor"/>
    <property type="match status" value="1"/>
</dbReference>
<dbReference type="PROSITE" id="PS51450">
    <property type="entry name" value="LRR"/>
    <property type="match status" value="1"/>
</dbReference>
<evidence type="ECO:0000259" key="8">
    <source>
        <dbReference type="PROSITE" id="PS50835"/>
    </source>
</evidence>
<evidence type="ECO:0000256" key="3">
    <source>
        <dbReference type="ARBA" id="ARBA00022737"/>
    </source>
</evidence>
<evidence type="ECO:0000256" key="5">
    <source>
        <dbReference type="ARBA" id="ARBA00023180"/>
    </source>
</evidence>
<dbReference type="PANTHER" id="PTHR45842:SF22">
    <property type="entry name" value="INSULIN-LIKE GROWTH FACTOR-BINDING PROTEIN COMPLEX ACID LABILE SUBUNIT ISOFORM X1"/>
    <property type="match status" value="1"/>
</dbReference>
<sequence>MQYVFPSFLSSPSACELPYRRDAPALTNLPSASEAGTHGPLAKGGREDGEMVYRAVFALRSFRMLRPTTMACLVLLIFVELLDTTAQAAMTCPKECNCIEEDHHVLCNARQLSTIPRNLPKETTKLEVTWNNIRRIPEDAFSNLTNLELLHLQGNAISNLPYNSLLRLPELTFLVLSENHLRDFPWGAIKDKVELTQLALNNNQLSSVPPNALKTLRNLQRLSLEDNQFSTFPTDFFRGLPSLTRLTLHNNPLNCSCGMRWLKTWVQANMEKVPKAKQIECAWPPHLKGKRLVEVNFTCQPPPIFVYPREIIVLERYTTAAQCIALGEPKPSISWVSPDRQVIGTSKGRIRSLGAGVLLLNRVAIEDKGTYTCVASTPGGSSVAHVVVKVQTMTSADAPRPRSSTLQPPTAPQNGNTSPKDQKIQPISVRAENVSPYGANILVTSNTSYNNAGPLRVYYRVRSDKLSPGYTFLLKVGVRNYTFQEFSPSTEYIVCMSQKIEPTLEECVVFETLAEKKPDYTAYIALAVCIGSLFLVLIFSGLGYCCARCRIKKRRGPGGGHHHSSPQSHSRDTDLHTGISLPTISQQGHEHMIPPPNYFTKYENGFVISRSIELCYRRTKEVQPPRTDGGVLCPMASTK</sequence>
<evidence type="ECO:0000256" key="1">
    <source>
        <dbReference type="ARBA" id="ARBA00022614"/>
    </source>
</evidence>
<dbReference type="InterPro" id="IPR003591">
    <property type="entry name" value="Leu-rich_rpt_typical-subtyp"/>
</dbReference>
<keyword evidence="7" id="KW-0472">Membrane</keyword>
<keyword evidence="3" id="KW-0677">Repeat</keyword>
<dbReference type="InterPro" id="IPR036179">
    <property type="entry name" value="Ig-like_dom_sf"/>
</dbReference>
<evidence type="ECO:0000256" key="4">
    <source>
        <dbReference type="ARBA" id="ARBA00023157"/>
    </source>
</evidence>
<reference evidence="9" key="1">
    <citation type="journal article" date="2008" name="Nature">
        <title>The amphioxus genome and the evolution of the chordate karyotype.</title>
        <authorList>
            <consortium name="US DOE Joint Genome Institute (JGI-PGF)"/>
            <person name="Putnam N.H."/>
            <person name="Butts T."/>
            <person name="Ferrier D.E.K."/>
            <person name="Furlong R.F."/>
            <person name="Hellsten U."/>
            <person name="Kawashima T."/>
            <person name="Robinson-Rechavi M."/>
            <person name="Shoguchi E."/>
            <person name="Terry A."/>
            <person name="Yu J.-K."/>
            <person name="Benito-Gutierrez E.L."/>
            <person name="Dubchak I."/>
            <person name="Garcia-Fernandez J."/>
            <person name="Gibson-Brown J.J."/>
            <person name="Grigoriev I.V."/>
            <person name="Horton A.C."/>
            <person name="de Jong P.J."/>
            <person name="Jurka J."/>
            <person name="Kapitonov V.V."/>
            <person name="Kohara Y."/>
            <person name="Kuroki Y."/>
            <person name="Lindquist E."/>
            <person name="Lucas S."/>
            <person name="Osoegawa K."/>
            <person name="Pennacchio L.A."/>
            <person name="Salamov A.A."/>
            <person name="Satou Y."/>
            <person name="Sauka-Spengler T."/>
            <person name="Schmutz J."/>
            <person name="Shin-I T."/>
            <person name="Toyoda A."/>
            <person name="Bronner-Fraser M."/>
            <person name="Fujiyama A."/>
            <person name="Holland L.Z."/>
            <person name="Holland P.W.H."/>
            <person name="Satoh N."/>
            <person name="Rokhsar D.S."/>
        </authorList>
    </citation>
    <scope>NUCLEOTIDE SEQUENCE [LARGE SCALE GENOMIC DNA]</scope>
    <source>
        <strain evidence="9">S238N-H82</strain>
        <tissue evidence="9">Testes</tissue>
    </source>
</reference>
<evidence type="ECO:0000256" key="6">
    <source>
        <dbReference type="SAM" id="MobiDB-lite"/>
    </source>
</evidence>
<dbReference type="InterPro" id="IPR007110">
    <property type="entry name" value="Ig-like_dom"/>
</dbReference>
<evidence type="ECO:0000313" key="9">
    <source>
        <dbReference type="EMBL" id="EEN63669.1"/>
    </source>
</evidence>
<dbReference type="InterPro" id="IPR050467">
    <property type="entry name" value="LRFN"/>
</dbReference>
<feature type="transmembrane region" description="Helical" evidence="7">
    <location>
        <begin position="520"/>
        <end position="545"/>
    </location>
</feature>
<dbReference type="SMART" id="SM00409">
    <property type="entry name" value="IG"/>
    <property type="match status" value="1"/>
</dbReference>
<feature type="region of interest" description="Disordered" evidence="6">
    <location>
        <begin position="394"/>
        <end position="423"/>
    </location>
</feature>
<keyword evidence="7" id="KW-1133">Transmembrane helix</keyword>
<feature type="compositionally biased region" description="Polar residues" evidence="6">
    <location>
        <begin position="402"/>
        <end position="419"/>
    </location>
</feature>
<dbReference type="SMART" id="SM00408">
    <property type="entry name" value="IGc2"/>
    <property type="match status" value="1"/>
</dbReference>
<dbReference type="InterPro" id="IPR000372">
    <property type="entry name" value="LRRNT"/>
</dbReference>
<keyword evidence="2" id="KW-0732">Signal</keyword>
<evidence type="ECO:0000256" key="2">
    <source>
        <dbReference type="ARBA" id="ARBA00022729"/>
    </source>
</evidence>
<dbReference type="SMART" id="SM00369">
    <property type="entry name" value="LRR_TYP"/>
    <property type="match status" value="6"/>
</dbReference>
<keyword evidence="4" id="KW-1015">Disulfide bond</keyword>
<dbReference type="SMART" id="SM00082">
    <property type="entry name" value="LRRCT"/>
    <property type="match status" value="1"/>
</dbReference>
<accession>C3Y814</accession>
<keyword evidence="1" id="KW-0433">Leucine-rich repeat</keyword>